<reference evidence="3 4" key="1">
    <citation type="submission" date="2016-11" db="EMBL/GenBank/DDBJ databases">
        <title>Complete Genome Sequence of Bradyrhizobium sp. strain J5, an isolated from soybean nodule in Hokkaido.</title>
        <authorList>
            <person name="Kanehara K."/>
        </authorList>
    </citation>
    <scope>NUCLEOTIDE SEQUENCE [LARGE SCALE GENOMIC DNA]</scope>
    <source>
        <strain evidence="3 4">J5</strain>
    </source>
</reference>
<dbReference type="GO" id="GO:0003677">
    <property type="term" value="F:DNA binding"/>
    <property type="evidence" value="ECO:0007669"/>
    <property type="project" value="InterPro"/>
</dbReference>
<dbReference type="GO" id="GO:0015074">
    <property type="term" value="P:DNA integration"/>
    <property type="evidence" value="ECO:0007669"/>
    <property type="project" value="InterPro"/>
</dbReference>
<name>A0A1L3F9Q8_BRAJP</name>
<feature type="compositionally biased region" description="Basic residues" evidence="2">
    <location>
        <begin position="123"/>
        <end position="135"/>
    </location>
</feature>
<dbReference type="Gene3D" id="1.10.443.10">
    <property type="entry name" value="Intergrase catalytic core"/>
    <property type="match status" value="1"/>
</dbReference>
<dbReference type="InterPro" id="IPR013762">
    <property type="entry name" value="Integrase-like_cat_sf"/>
</dbReference>
<dbReference type="EMBL" id="CP017637">
    <property type="protein sequence ID" value="APG10040.1"/>
    <property type="molecule type" value="Genomic_DNA"/>
</dbReference>
<organism evidence="3 4">
    <name type="scientific">Bradyrhizobium japonicum</name>
    <dbReference type="NCBI Taxonomy" id="375"/>
    <lineage>
        <taxon>Bacteria</taxon>
        <taxon>Pseudomonadati</taxon>
        <taxon>Pseudomonadota</taxon>
        <taxon>Alphaproteobacteria</taxon>
        <taxon>Hyphomicrobiales</taxon>
        <taxon>Nitrobacteraceae</taxon>
        <taxon>Bradyrhizobium</taxon>
    </lineage>
</organism>
<dbReference type="Proteomes" id="UP000181962">
    <property type="component" value="Chromosome"/>
</dbReference>
<dbReference type="InterPro" id="IPR011010">
    <property type="entry name" value="DNA_brk_join_enz"/>
</dbReference>
<dbReference type="GO" id="GO:0006310">
    <property type="term" value="P:DNA recombination"/>
    <property type="evidence" value="ECO:0007669"/>
    <property type="project" value="UniProtKB-KW"/>
</dbReference>
<evidence type="ECO:0000313" key="3">
    <source>
        <dbReference type="EMBL" id="APG10040.1"/>
    </source>
</evidence>
<evidence type="ECO:0000256" key="2">
    <source>
        <dbReference type="SAM" id="MobiDB-lite"/>
    </source>
</evidence>
<proteinExistence type="predicted"/>
<dbReference type="OrthoDB" id="8255089at2"/>
<evidence type="ECO:0000256" key="1">
    <source>
        <dbReference type="ARBA" id="ARBA00023172"/>
    </source>
</evidence>
<evidence type="ECO:0000313" key="4">
    <source>
        <dbReference type="Proteomes" id="UP000181962"/>
    </source>
</evidence>
<protein>
    <recommendedName>
        <fullName evidence="5">Tyr recombinase domain-containing protein</fullName>
    </recommendedName>
</protein>
<dbReference type="RefSeq" id="WP_071911318.1">
    <property type="nucleotide sequence ID" value="NZ_CP017637.1"/>
</dbReference>
<dbReference type="SUPFAM" id="SSF56349">
    <property type="entry name" value="DNA breaking-rejoining enzymes"/>
    <property type="match status" value="1"/>
</dbReference>
<sequence>MELTNGKLLLAVFDETGETLFPELMAELDEIKQTTVCGLVFRRDHSHRRSPTPLPWITAKQDLRYPRGVAKKIVRAADLREELSFTSFRHGGFTEGADSDLTDAELRAAGRHRSSRQLPTYAKRTRKQLISGTKKRREERTKTAGLSE</sequence>
<evidence type="ECO:0008006" key="5">
    <source>
        <dbReference type="Google" id="ProtNLM"/>
    </source>
</evidence>
<gene>
    <name evidence="3" type="ORF">BKD09_17075</name>
</gene>
<accession>A0A1L3F9Q8</accession>
<feature type="region of interest" description="Disordered" evidence="2">
    <location>
        <begin position="108"/>
        <end position="148"/>
    </location>
</feature>
<keyword evidence="1" id="KW-0233">DNA recombination</keyword>
<dbReference type="AlphaFoldDB" id="A0A1L3F9Q8"/>